<protein>
    <recommendedName>
        <fullName evidence="8">Nitrate transporter</fullName>
    </recommendedName>
</protein>
<evidence type="ECO:0000256" key="2">
    <source>
        <dbReference type="ARBA" id="ARBA00022448"/>
    </source>
</evidence>
<name>A0A0P6VKI5_9HYPH</name>
<keyword evidence="5" id="KW-0472">Membrane</keyword>
<dbReference type="PANTHER" id="PTHR30024:SF43">
    <property type="entry name" value="BLL4572 PROTEIN"/>
    <property type="match status" value="1"/>
</dbReference>
<dbReference type="CDD" id="cd13553">
    <property type="entry name" value="PBP2_NrtA_CpmA_like"/>
    <property type="match status" value="1"/>
</dbReference>
<reference evidence="6 7" key="1">
    <citation type="submission" date="2015-09" db="EMBL/GenBank/DDBJ databases">
        <authorList>
            <person name="Jackson K.R."/>
            <person name="Lunt B.L."/>
            <person name="Fisher J.N.B."/>
            <person name="Gardner A.V."/>
            <person name="Bailey M.E."/>
            <person name="Deus L.M."/>
            <person name="Earl A.S."/>
            <person name="Gibby P.D."/>
            <person name="Hartmann K.A."/>
            <person name="Liu J.E."/>
            <person name="Manci A.M."/>
            <person name="Nielsen D.A."/>
            <person name="Solomon M.B."/>
            <person name="Breakwell D.P."/>
            <person name="Burnett S.H."/>
            <person name="Grose J.H."/>
        </authorList>
    </citation>
    <scope>NUCLEOTIDE SEQUENCE [LARGE SCALE GENOMIC DNA]</scope>
    <source>
        <strain evidence="6 7">16</strain>
    </source>
</reference>
<dbReference type="Gene3D" id="3.40.190.10">
    <property type="entry name" value="Periplasmic binding protein-like II"/>
    <property type="match status" value="2"/>
</dbReference>
<evidence type="ECO:0000256" key="5">
    <source>
        <dbReference type="ARBA" id="ARBA00023136"/>
    </source>
</evidence>
<comment type="subcellular location">
    <subcellularLocation>
        <location evidence="1">Endomembrane system</location>
    </subcellularLocation>
</comment>
<evidence type="ECO:0000313" key="7">
    <source>
        <dbReference type="Proteomes" id="UP000048984"/>
    </source>
</evidence>
<evidence type="ECO:0000256" key="1">
    <source>
        <dbReference type="ARBA" id="ARBA00004308"/>
    </source>
</evidence>
<dbReference type="InterPro" id="IPR044527">
    <property type="entry name" value="NrtA/CpmA_ABC-bd_dom"/>
</dbReference>
<dbReference type="GO" id="GO:0012505">
    <property type="term" value="C:endomembrane system"/>
    <property type="evidence" value="ECO:0007669"/>
    <property type="project" value="UniProtKB-SubCell"/>
</dbReference>
<organism evidence="6 7">
    <name type="scientific">Prosthecodimorpha hirschii</name>
    <dbReference type="NCBI Taxonomy" id="665126"/>
    <lineage>
        <taxon>Bacteria</taxon>
        <taxon>Pseudomonadati</taxon>
        <taxon>Pseudomonadota</taxon>
        <taxon>Alphaproteobacteria</taxon>
        <taxon>Hyphomicrobiales</taxon>
        <taxon>Ancalomicrobiaceae</taxon>
        <taxon>Prosthecodimorpha</taxon>
    </lineage>
</organism>
<evidence type="ECO:0000256" key="4">
    <source>
        <dbReference type="ARBA" id="ARBA00022519"/>
    </source>
</evidence>
<keyword evidence="4" id="KW-0997">Cell inner membrane</keyword>
<dbReference type="Pfam" id="PF13379">
    <property type="entry name" value="NMT1_2"/>
    <property type="match status" value="1"/>
</dbReference>
<gene>
    <name evidence="6" type="ORF">ABB55_10015</name>
</gene>
<evidence type="ECO:0008006" key="8">
    <source>
        <dbReference type="Google" id="ProtNLM"/>
    </source>
</evidence>
<dbReference type="EMBL" id="LJYW01000001">
    <property type="protein sequence ID" value="KPL52515.1"/>
    <property type="molecule type" value="Genomic_DNA"/>
</dbReference>
<proteinExistence type="predicted"/>
<dbReference type="Proteomes" id="UP000048984">
    <property type="component" value="Unassembled WGS sequence"/>
</dbReference>
<keyword evidence="7" id="KW-1185">Reference proteome</keyword>
<dbReference type="PANTHER" id="PTHR30024">
    <property type="entry name" value="ALIPHATIC SULFONATES-BINDING PROTEIN-RELATED"/>
    <property type="match status" value="1"/>
</dbReference>
<dbReference type="SUPFAM" id="SSF53850">
    <property type="entry name" value="Periplasmic binding protein-like II"/>
    <property type="match status" value="1"/>
</dbReference>
<dbReference type="RefSeq" id="WP_054358678.1">
    <property type="nucleotide sequence ID" value="NZ_LJYW01000001.1"/>
</dbReference>
<comment type="caution">
    <text evidence="6">The sequence shown here is derived from an EMBL/GenBank/DDBJ whole genome shotgun (WGS) entry which is preliminary data.</text>
</comment>
<keyword evidence="2" id="KW-0813">Transport</keyword>
<evidence type="ECO:0000313" key="6">
    <source>
        <dbReference type="EMBL" id="KPL52515.1"/>
    </source>
</evidence>
<dbReference type="STRING" id="665126.ABB55_10015"/>
<keyword evidence="3" id="KW-1003">Cell membrane</keyword>
<dbReference type="AlphaFoldDB" id="A0A0P6VKI5"/>
<sequence length="422" mass="44144">MQESEDHASAAAAALVAPATLSGTLLRIGFIPLVDCAPLIVAHEKGFAAAEGLRLDLVRETSWANIRDRVALGHFDAAHMLAPMTIAATLGLGHLKAPMVTPFVLNLGGNAIAITTALADAIPGGPGERPLHDPLAAARAFAQAVRTRAKAGAAAPALAMVYPFSGQNYELRYWLAAGGLDPDRDVRMVVVPPPFMVDAMKTGQVDGICVGAPWPSLAVDTGLGAIVGVKSEIWPYAPEKVVGMREAWAERHPSELAALIRALDRAAAWCDDRDNAAELAEMLGRAHYLDVAADVIARSLTHALVTDTGAPAVPVPDYILFHGHGANRPETADALWFASQMLRWGQVTDDPEAVFAAARRSVRPDLYDAALGRGGTARAAGSVAAKGGFALFDGIPFDPADPLGYLARHAVRAAAPGAEPAD</sequence>
<evidence type="ECO:0000256" key="3">
    <source>
        <dbReference type="ARBA" id="ARBA00022475"/>
    </source>
</evidence>
<reference evidence="6 7" key="2">
    <citation type="submission" date="2015-10" db="EMBL/GenBank/DDBJ databases">
        <title>Draft Genome Sequence of Prosthecomicrobium hirschii ATCC 27832.</title>
        <authorList>
            <person name="Daniel J."/>
            <person name="Givan S.A."/>
            <person name="Brun Y.V."/>
            <person name="Brown P.J."/>
        </authorList>
    </citation>
    <scope>NUCLEOTIDE SEQUENCE [LARGE SCALE GENOMIC DNA]</scope>
    <source>
        <strain evidence="6 7">16</strain>
    </source>
</reference>
<accession>A0A0P6VKI5</accession>